<comment type="cofactor">
    <cofactor evidence="1">
        <name>Mn(2+)</name>
        <dbReference type="ChEBI" id="CHEBI:29035"/>
    </cofactor>
</comment>
<dbReference type="Gene3D" id="3.90.79.10">
    <property type="entry name" value="Nucleoside Triphosphate Pyrophosphohydrolase"/>
    <property type="match status" value="1"/>
</dbReference>
<proteinExistence type="predicted"/>
<dbReference type="GO" id="GO:0010945">
    <property type="term" value="F:coenzyme A diphosphatase activity"/>
    <property type="evidence" value="ECO:0007669"/>
    <property type="project" value="InterPro"/>
</dbReference>
<reference evidence="9" key="2">
    <citation type="submission" date="2020-09" db="EMBL/GenBank/DDBJ databases">
        <authorList>
            <person name="Sun Q."/>
            <person name="Zhou Y."/>
        </authorList>
    </citation>
    <scope>NUCLEOTIDE SEQUENCE</scope>
    <source>
        <strain evidence="9">CGMCC 1.12827</strain>
    </source>
</reference>
<keyword evidence="3" id="KW-0479">Metal-binding</keyword>
<evidence type="ECO:0000256" key="1">
    <source>
        <dbReference type="ARBA" id="ARBA00001936"/>
    </source>
</evidence>
<protein>
    <recommendedName>
        <fullName evidence="8">Nudix hydrolase domain-containing protein</fullName>
    </recommendedName>
</protein>
<name>A0A916T8A8_9ACTN</name>
<dbReference type="AlphaFoldDB" id="A0A916T8A8"/>
<keyword evidence="4" id="KW-0378">Hydrolase</keyword>
<feature type="domain" description="Nudix hydrolase" evidence="8">
    <location>
        <begin position="73"/>
        <end position="217"/>
    </location>
</feature>
<evidence type="ECO:0000256" key="5">
    <source>
        <dbReference type="ARBA" id="ARBA00022842"/>
    </source>
</evidence>
<feature type="compositionally biased region" description="Low complexity" evidence="7">
    <location>
        <begin position="1"/>
        <end position="19"/>
    </location>
</feature>
<evidence type="ECO:0000313" key="10">
    <source>
        <dbReference type="Proteomes" id="UP000621454"/>
    </source>
</evidence>
<evidence type="ECO:0000256" key="6">
    <source>
        <dbReference type="ARBA" id="ARBA00023211"/>
    </source>
</evidence>
<keyword evidence="5" id="KW-0460">Magnesium</keyword>
<dbReference type="InterPro" id="IPR000086">
    <property type="entry name" value="NUDIX_hydrolase_dom"/>
</dbReference>
<evidence type="ECO:0000256" key="3">
    <source>
        <dbReference type="ARBA" id="ARBA00022723"/>
    </source>
</evidence>
<gene>
    <name evidence="9" type="ORF">GCM10011489_24600</name>
</gene>
<keyword evidence="6" id="KW-0464">Manganese</keyword>
<dbReference type="InterPro" id="IPR015797">
    <property type="entry name" value="NUDIX_hydrolase-like_dom_sf"/>
</dbReference>
<dbReference type="GO" id="GO:0046872">
    <property type="term" value="F:metal ion binding"/>
    <property type="evidence" value="ECO:0007669"/>
    <property type="project" value="UniProtKB-KW"/>
</dbReference>
<dbReference type="PANTHER" id="PTHR12992">
    <property type="entry name" value="NUDIX HYDROLASE"/>
    <property type="match status" value="1"/>
</dbReference>
<evidence type="ECO:0000256" key="2">
    <source>
        <dbReference type="ARBA" id="ARBA00001946"/>
    </source>
</evidence>
<dbReference type="SUPFAM" id="SSF55811">
    <property type="entry name" value="Nudix"/>
    <property type="match status" value="1"/>
</dbReference>
<evidence type="ECO:0000259" key="8">
    <source>
        <dbReference type="PROSITE" id="PS51462"/>
    </source>
</evidence>
<organism evidence="9 10">
    <name type="scientific">Gordonia jinhuaensis</name>
    <dbReference type="NCBI Taxonomy" id="1517702"/>
    <lineage>
        <taxon>Bacteria</taxon>
        <taxon>Bacillati</taxon>
        <taxon>Actinomycetota</taxon>
        <taxon>Actinomycetes</taxon>
        <taxon>Mycobacteriales</taxon>
        <taxon>Gordoniaceae</taxon>
        <taxon>Gordonia</taxon>
    </lineage>
</organism>
<dbReference type="PANTHER" id="PTHR12992:SF11">
    <property type="entry name" value="MITOCHONDRIAL COENZYME A DIPHOSPHATASE NUDT8"/>
    <property type="match status" value="1"/>
</dbReference>
<comment type="cofactor">
    <cofactor evidence="2">
        <name>Mg(2+)</name>
        <dbReference type="ChEBI" id="CHEBI:18420"/>
    </cofactor>
</comment>
<dbReference type="CDD" id="cd03426">
    <property type="entry name" value="NUDIX_CoAse_Nudt7"/>
    <property type="match status" value="1"/>
</dbReference>
<keyword evidence="10" id="KW-1185">Reference proteome</keyword>
<dbReference type="Pfam" id="PF00293">
    <property type="entry name" value="NUDIX"/>
    <property type="match status" value="1"/>
</dbReference>
<comment type="caution">
    <text evidence="9">The sequence shown here is derived from an EMBL/GenBank/DDBJ whole genome shotgun (WGS) entry which is preliminary data.</text>
</comment>
<reference evidence="9" key="1">
    <citation type="journal article" date="2014" name="Int. J. Syst. Evol. Microbiol.">
        <title>Complete genome sequence of Corynebacterium casei LMG S-19264T (=DSM 44701T), isolated from a smear-ripened cheese.</title>
        <authorList>
            <consortium name="US DOE Joint Genome Institute (JGI-PGF)"/>
            <person name="Walter F."/>
            <person name="Albersmeier A."/>
            <person name="Kalinowski J."/>
            <person name="Ruckert C."/>
        </authorList>
    </citation>
    <scope>NUCLEOTIDE SEQUENCE</scope>
    <source>
        <strain evidence="9">CGMCC 1.12827</strain>
    </source>
</reference>
<evidence type="ECO:0000256" key="4">
    <source>
        <dbReference type="ARBA" id="ARBA00022801"/>
    </source>
</evidence>
<dbReference type="EMBL" id="BMGC01000017">
    <property type="protein sequence ID" value="GGB35634.1"/>
    <property type="molecule type" value="Genomic_DNA"/>
</dbReference>
<dbReference type="PROSITE" id="PS51462">
    <property type="entry name" value="NUDIX"/>
    <property type="match status" value="1"/>
</dbReference>
<feature type="region of interest" description="Disordered" evidence="7">
    <location>
        <begin position="1"/>
        <end position="33"/>
    </location>
</feature>
<dbReference type="Proteomes" id="UP000621454">
    <property type="component" value="Unassembled WGS sequence"/>
</dbReference>
<sequence length="270" mass="28472">MTTRGPQGPSGSDSSGTSGADARPEPTRGPRLLVDPQAVPSWLAPLVGHLDGVTDVVARRGGTPMRLLSALPGRRQAAVLVLFSGAADPSDPTKPGPDAQVVLTQRAATLRNHSGQVAFPGGSRDEGEDYPVGTALREAAEEAAIDPETVTPLALTGSLAVPPSGFDVVPVISYWDRPHDIRAVDAGETERVARVRLHDLLDPANRFQVRRTVLGGRAYQGPAFGVDGLLVWGFTGGLLAAMTAVAGWDIPWDHDDVRDLAETLDGLEYR</sequence>
<dbReference type="RefSeq" id="WP_229742563.1">
    <property type="nucleotide sequence ID" value="NZ_BMGC01000017.1"/>
</dbReference>
<evidence type="ECO:0000313" key="9">
    <source>
        <dbReference type="EMBL" id="GGB35634.1"/>
    </source>
</evidence>
<evidence type="ECO:0000256" key="7">
    <source>
        <dbReference type="SAM" id="MobiDB-lite"/>
    </source>
</evidence>
<accession>A0A916T8A8</accession>
<dbReference type="InterPro" id="IPR045121">
    <property type="entry name" value="CoAse"/>
</dbReference>